<sequence length="52" mass="5579">MKWGDTSDSLTLSVYTPSGSKLGTYHDSSDGSTNGRIRININPSQGYVQQGT</sequence>
<dbReference type="EMBL" id="CP009526">
    <property type="protein sequence ID" value="AKB50625.1"/>
    <property type="molecule type" value="Genomic_DNA"/>
</dbReference>
<feature type="compositionally biased region" description="Polar residues" evidence="1">
    <location>
        <begin position="30"/>
        <end position="52"/>
    </location>
</feature>
<reference evidence="2 3" key="1">
    <citation type="submission" date="2014-07" db="EMBL/GenBank/DDBJ databases">
        <title>Methanogenic archaea and the global carbon cycle.</title>
        <authorList>
            <person name="Henriksen J.R."/>
            <person name="Luke J."/>
            <person name="Reinhart S."/>
            <person name="Benedict M.N."/>
            <person name="Youngblut N.D."/>
            <person name="Metcalf M.E."/>
            <person name="Whitaker R.J."/>
            <person name="Metcalf W.W."/>
        </authorList>
    </citation>
    <scope>NUCLEOTIDE SEQUENCE [LARGE SCALE GENOMIC DNA]</scope>
    <source>
        <strain evidence="2 3">Wiesmoor</strain>
    </source>
</reference>
<gene>
    <name evidence="2" type="ORF">MSBRW_1372</name>
</gene>
<accession>A0A0E3QKH1</accession>
<dbReference type="HOGENOM" id="CLU_3075294_0_0_2"/>
<dbReference type="AlphaFoldDB" id="A0A0E3QKH1"/>
<organism evidence="2 3">
    <name type="scientific">Methanosarcina barkeri str. Wiesmoor</name>
    <dbReference type="NCBI Taxonomy" id="1434109"/>
    <lineage>
        <taxon>Archaea</taxon>
        <taxon>Methanobacteriati</taxon>
        <taxon>Methanobacteriota</taxon>
        <taxon>Stenosarchaea group</taxon>
        <taxon>Methanomicrobia</taxon>
        <taxon>Methanosarcinales</taxon>
        <taxon>Methanosarcinaceae</taxon>
        <taxon>Methanosarcina</taxon>
    </lineage>
</organism>
<evidence type="ECO:0000256" key="1">
    <source>
        <dbReference type="SAM" id="MobiDB-lite"/>
    </source>
</evidence>
<dbReference type="PATRIC" id="fig|1434109.4.peg.1723"/>
<evidence type="ECO:0000313" key="3">
    <source>
        <dbReference type="Proteomes" id="UP000033038"/>
    </source>
</evidence>
<feature type="region of interest" description="Disordered" evidence="1">
    <location>
        <begin position="21"/>
        <end position="52"/>
    </location>
</feature>
<protein>
    <submittedName>
        <fullName evidence="2">Uncharacterized protein</fullName>
    </submittedName>
</protein>
<proteinExistence type="predicted"/>
<dbReference type="KEGG" id="mbw:MSBRW_1372"/>
<dbReference type="Proteomes" id="UP000033038">
    <property type="component" value="Chromosome"/>
</dbReference>
<name>A0A0E3QKH1_METBA</name>
<evidence type="ECO:0000313" key="2">
    <source>
        <dbReference type="EMBL" id="AKB50625.1"/>
    </source>
</evidence>